<evidence type="ECO:0000313" key="2">
    <source>
        <dbReference type="Proteomes" id="UP001204953"/>
    </source>
</evidence>
<gene>
    <name evidence="1" type="ORF">NJ959_20810</name>
</gene>
<dbReference type="RefSeq" id="WP_254013623.1">
    <property type="nucleotide sequence ID" value="NZ_JAMZMM010000250.1"/>
</dbReference>
<comment type="caution">
    <text evidence="1">The sequence shown here is derived from an EMBL/GenBank/DDBJ whole genome shotgun (WGS) entry which is preliminary data.</text>
</comment>
<name>A0AAE3GVK9_9CYAN</name>
<evidence type="ECO:0000313" key="1">
    <source>
        <dbReference type="EMBL" id="MCP2730872.1"/>
    </source>
</evidence>
<reference evidence="1" key="1">
    <citation type="submission" date="2022-06" db="EMBL/GenBank/DDBJ databases">
        <title>New cyanobacteria of genus Symplocastrum in benthos of Lake Baikal.</title>
        <authorList>
            <person name="Sorokovikova E."/>
            <person name="Tikhonova I."/>
            <person name="Krasnopeev A."/>
            <person name="Evseev P."/>
            <person name="Gladkikh A."/>
            <person name="Belykh O."/>
        </authorList>
    </citation>
    <scope>NUCLEOTIDE SEQUENCE</scope>
    <source>
        <strain evidence="1">BBK-W-15</strain>
    </source>
</reference>
<dbReference type="EMBL" id="JAMZMM010000250">
    <property type="protein sequence ID" value="MCP2730872.1"/>
    <property type="molecule type" value="Genomic_DNA"/>
</dbReference>
<sequence>MESDNKQPCQTALYEEEETLARLTKTANFQGASGINQQSLNFRKDQMCDSPAERILKQLHNKQLLIVNPKRRNGIILYKRYHAEFAGPGSAVGVSLDTDCQKILPVGNLDLISPESADDRQRAYLIRRQWVRLTLQITENPEPIGRAQKIIEQFEGFFDSATIAKLPDEAFSLLVGVLPHTVAKVRGKR</sequence>
<proteinExistence type="predicted"/>
<keyword evidence="2" id="KW-1185">Reference proteome</keyword>
<dbReference type="Proteomes" id="UP001204953">
    <property type="component" value="Unassembled WGS sequence"/>
</dbReference>
<protein>
    <submittedName>
        <fullName evidence="1">Uncharacterized protein</fullName>
    </submittedName>
</protein>
<organism evidence="1 2">
    <name type="scientific">Limnofasciculus baicalensis BBK-W-15</name>
    <dbReference type="NCBI Taxonomy" id="2699891"/>
    <lineage>
        <taxon>Bacteria</taxon>
        <taxon>Bacillati</taxon>
        <taxon>Cyanobacteriota</taxon>
        <taxon>Cyanophyceae</taxon>
        <taxon>Coleofasciculales</taxon>
        <taxon>Coleofasciculaceae</taxon>
        <taxon>Limnofasciculus</taxon>
        <taxon>Limnofasciculus baicalensis</taxon>
    </lineage>
</organism>
<dbReference type="AlphaFoldDB" id="A0AAE3GVK9"/>
<accession>A0AAE3GVK9</accession>